<organism evidence="2 3">
    <name type="scientific">Bacteroides clarus</name>
    <dbReference type="NCBI Taxonomy" id="626929"/>
    <lineage>
        <taxon>Bacteria</taxon>
        <taxon>Pseudomonadati</taxon>
        <taxon>Bacteroidota</taxon>
        <taxon>Bacteroidia</taxon>
        <taxon>Bacteroidales</taxon>
        <taxon>Bacteroidaceae</taxon>
        <taxon>Bacteroides</taxon>
    </lineage>
</organism>
<dbReference type="EMBL" id="QRZG01000009">
    <property type="protein sequence ID" value="RGV55636.1"/>
    <property type="molecule type" value="Genomic_DNA"/>
</dbReference>
<sequence>MNKIYRIFISHSWAYSEAYDKVESFLRQEGVSFYNHSVPKNDPVHTNGTDKELYDAIDAKVRGCSCVIILAGVYSTYSKWINKEIEIAKKYNKPIIAVQPWGAERTSSVVKDAATTIVGWNAKSVADAVKQYAL</sequence>
<feature type="domain" description="Thoeris protein ThsB TIR-like" evidence="1">
    <location>
        <begin position="8"/>
        <end position="104"/>
    </location>
</feature>
<accession>A0A412YE60</accession>
<evidence type="ECO:0000259" key="1">
    <source>
        <dbReference type="Pfam" id="PF08937"/>
    </source>
</evidence>
<dbReference type="SUPFAM" id="SSF52206">
    <property type="entry name" value="Hypothetical protein MTH538"/>
    <property type="match status" value="1"/>
</dbReference>
<gene>
    <name evidence="2" type="ORF">DWW09_06745</name>
</gene>
<name>A0A412YE60_9BACE</name>
<dbReference type="InterPro" id="IPR036490">
    <property type="entry name" value="ThsB_TIR-like_sf"/>
</dbReference>
<evidence type="ECO:0000313" key="3">
    <source>
        <dbReference type="Proteomes" id="UP000284366"/>
    </source>
</evidence>
<dbReference type="AlphaFoldDB" id="A0A412YE60"/>
<protein>
    <submittedName>
        <fullName evidence="2">TIR domain-containing protein</fullName>
    </submittedName>
</protein>
<dbReference type="InterPro" id="IPR015032">
    <property type="entry name" value="ThsB__TIR-like_domain"/>
</dbReference>
<evidence type="ECO:0000313" key="2">
    <source>
        <dbReference type="EMBL" id="RGV55636.1"/>
    </source>
</evidence>
<comment type="caution">
    <text evidence="2">The sequence shown here is derived from an EMBL/GenBank/DDBJ whole genome shotgun (WGS) entry which is preliminary data.</text>
</comment>
<dbReference type="Pfam" id="PF08937">
    <property type="entry name" value="ThsB_TIR"/>
    <property type="match status" value="1"/>
</dbReference>
<dbReference type="RefSeq" id="WP_118046249.1">
    <property type="nucleotide sequence ID" value="NZ_CAUCJN010000008.1"/>
</dbReference>
<reference evidence="2 3" key="1">
    <citation type="submission" date="2018-08" db="EMBL/GenBank/DDBJ databases">
        <title>A genome reference for cultivated species of the human gut microbiota.</title>
        <authorList>
            <person name="Zou Y."/>
            <person name="Xue W."/>
            <person name="Luo G."/>
        </authorList>
    </citation>
    <scope>NUCLEOTIDE SEQUENCE [LARGE SCALE GENOMIC DNA]</scope>
    <source>
        <strain evidence="2 3">AF14-27</strain>
    </source>
</reference>
<dbReference type="Proteomes" id="UP000284366">
    <property type="component" value="Unassembled WGS sequence"/>
</dbReference>
<dbReference type="Gene3D" id="3.40.50.9200">
    <property type="entry name" value="Hypothetical protein MTH538"/>
    <property type="match status" value="1"/>
</dbReference>
<proteinExistence type="predicted"/>